<name>A0ABS8T2L6_DATST</name>
<sequence>MMQKGSWSILDQRFLYEKYESEFEEGEGEGALDPSFRDKRIIYDEEDEPQENDSGFLQSGTMQYQTVERGSFKPPSSEKYTIYVRSNPWYTQGHYTLNNGGDEYSITKSYNKLMGHHC</sequence>
<proteinExistence type="predicted"/>
<protein>
    <submittedName>
        <fullName evidence="1">Protein Ycf2</fullName>
    </submittedName>
</protein>
<accession>A0ABS8T2L6</accession>
<evidence type="ECO:0000313" key="1">
    <source>
        <dbReference type="EMBL" id="MCD7465368.1"/>
    </source>
</evidence>
<reference evidence="1 2" key="1">
    <citation type="journal article" date="2021" name="BMC Genomics">
        <title>Datura genome reveals duplications of psychoactive alkaloid biosynthetic genes and high mutation rate following tissue culture.</title>
        <authorList>
            <person name="Rajewski A."/>
            <person name="Carter-House D."/>
            <person name="Stajich J."/>
            <person name="Litt A."/>
        </authorList>
    </citation>
    <scope>NUCLEOTIDE SEQUENCE [LARGE SCALE GENOMIC DNA]</scope>
    <source>
        <strain evidence="1">AR-01</strain>
    </source>
</reference>
<keyword evidence="2" id="KW-1185">Reference proteome</keyword>
<organism evidence="1 2">
    <name type="scientific">Datura stramonium</name>
    <name type="common">Jimsonweed</name>
    <name type="synonym">Common thornapple</name>
    <dbReference type="NCBI Taxonomy" id="4076"/>
    <lineage>
        <taxon>Eukaryota</taxon>
        <taxon>Viridiplantae</taxon>
        <taxon>Streptophyta</taxon>
        <taxon>Embryophyta</taxon>
        <taxon>Tracheophyta</taxon>
        <taxon>Spermatophyta</taxon>
        <taxon>Magnoliopsida</taxon>
        <taxon>eudicotyledons</taxon>
        <taxon>Gunneridae</taxon>
        <taxon>Pentapetalae</taxon>
        <taxon>asterids</taxon>
        <taxon>lamiids</taxon>
        <taxon>Solanales</taxon>
        <taxon>Solanaceae</taxon>
        <taxon>Solanoideae</taxon>
        <taxon>Datureae</taxon>
        <taxon>Datura</taxon>
    </lineage>
</organism>
<comment type="caution">
    <text evidence="1">The sequence shown here is derived from an EMBL/GenBank/DDBJ whole genome shotgun (WGS) entry which is preliminary data.</text>
</comment>
<dbReference type="EMBL" id="JACEIK010001041">
    <property type="protein sequence ID" value="MCD7465368.1"/>
    <property type="molecule type" value="Genomic_DNA"/>
</dbReference>
<gene>
    <name evidence="1" type="primary">YCF2A_1</name>
    <name evidence="1" type="ORF">HAX54_001177</name>
</gene>
<evidence type="ECO:0000313" key="2">
    <source>
        <dbReference type="Proteomes" id="UP000823775"/>
    </source>
</evidence>
<dbReference type="Proteomes" id="UP000823775">
    <property type="component" value="Unassembled WGS sequence"/>
</dbReference>